<reference evidence="8 9" key="1">
    <citation type="submission" date="2020-08" db="EMBL/GenBank/DDBJ databases">
        <title>Genomic Encyclopedia of Type Strains, Phase IV (KMG-V): Genome sequencing to study the core and pangenomes of soil and plant-associated prokaryotes.</title>
        <authorList>
            <person name="Whitman W."/>
        </authorList>
    </citation>
    <scope>NUCLEOTIDE SEQUENCE [LARGE SCALE GENOMIC DNA]</scope>
    <source>
        <strain evidence="8 9">M8UP14</strain>
    </source>
</reference>
<feature type="transmembrane region" description="Helical" evidence="6">
    <location>
        <begin position="272"/>
        <end position="294"/>
    </location>
</feature>
<protein>
    <submittedName>
        <fullName evidence="8">FTR1 family protein</fullName>
    </submittedName>
</protein>
<dbReference type="PANTHER" id="PTHR31632:SF2">
    <property type="entry name" value="PLASMA MEMBRANE IRON PERMEASE"/>
    <property type="match status" value="1"/>
</dbReference>
<evidence type="ECO:0000256" key="4">
    <source>
        <dbReference type="ARBA" id="ARBA00022989"/>
    </source>
</evidence>
<gene>
    <name evidence="8" type="ORF">HDF16_000184</name>
</gene>
<keyword evidence="9" id="KW-1185">Reference proteome</keyword>
<evidence type="ECO:0000313" key="8">
    <source>
        <dbReference type="EMBL" id="MBB5055515.1"/>
    </source>
</evidence>
<feature type="transmembrane region" description="Helical" evidence="6">
    <location>
        <begin position="146"/>
        <end position="166"/>
    </location>
</feature>
<evidence type="ECO:0000256" key="6">
    <source>
        <dbReference type="SAM" id="Phobius"/>
    </source>
</evidence>
<dbReference type="Proteomes" id="UP000540989">
    <property type="component" value="Unassembled WGS sequence"/>
</dbReference>
<name>A0A7W7Z919_9BACT</name>
<proteinExistence type="inferred from homology"/>
<feature type="domain" description="Membrane iron-sulfur containing protein FtrD-like" evidence="7">
    <location>
        <begin position="321"/>
        <end position="425"/>
    </location>
</feature>
<comment type="similarity">
    <text evidence="2">Belongs to the oxidase-dependent Fe transporter (OFeT) (TC 9.A.10.1) family.</text>
</comment>
<dbReference type="Pfam" id="PF03239">
    <property type="entry name" value="FTR1"/>
    <property type="match status" value="1"/>
</dbReference>
<keyword evidence="3 6" id="KW-0812">Transmembrane</keyword>
<organism evidence="8 9">
    <name type="scientific">Granulicella aggregans</name>
    <dbReference type="NCBI Taxonomy" id="474949"/>
    <lineage>
        <taxon>Bacteria</taxon>
        <taxon>Pseudomonadati</taxon>
        <taxon>Acidobacteriota</taxon>
        <taxon>Terriglobia</taxon>
        <taxon>Terriglobales</taxon>
        <taxon>Acidobacteriaceae</taxon>
        <taxon>Granulicella</taxon>
    </lineage>
</organism>
<dbReference type="InterPro" id="IPR018758">
    <property type="entry name" value="FtrD-like"/>
</dbReference>
<dbReference type="InterPro" id="IPR004923">
    <property type="entry name" value="FTR1/Fip1/EfeU"/>
</dbReference>
<evidence type="ECO:0000313" key="9">
    <source>
        <dbReference type="Proteomes" id="UP000540989"/>
    </source>
</evidence>
<evidence type="ECO:0000256" key="3">
    <source>
        <dbReference type="ARBA" id="ARBA00022692"/>
    </source>
</evidence>
<keyword evidence="5 6" id="KW-0472">Membrane</keyword>
<accession>A0A7W7Z919</accession>
<evidence type="ECO:0000259" key="7">
    <source>
        <dbReference type="Pfam" id="PF10080"/>
    </source>
</evidence>
<dbReference type="Pfam" id="PF10080">
    <property type="entry name" value="FtrD-like"/>
    <property type="match status" value="1"/>
</dbReference>
<dbReference type="PANTHER" id="PTHR31632">
    <property type="entry name" value="IRON TRANSPORTER FTH1"/>
    <property type="match status" value="1"/>
</dbReference>
<dbReference type="EMBL" id="JACHIP010000001">
    <property type="protein sequence ID" value="MBB5055515.1"/>
    <property type="molecule type" value="Genomic_DNA"/>
</dbReference>
<evidence type="ECO:0000256" key="1">
    <source>
        <dbReference type="ARBA" id="ARBA00004141"/>
    </source>
</evidence>
<dbReference type="RefSeq" id="WP_184213251.1">
    <property type="nucleotide sequence ID" value="NZ_JACHIP010000001.1"/>
</dbReference>
<feature type="transmembrane region" description="Helical" evidence="6">
    <location>
        <begin position="117"/>
        <end position="140"/>
    </location>
</feature>
<comment type="subcellular location">
    <subcellularLocation>
        <location evidence="1">Membrane</location>
        <topology evidence="1">Multi-pass membrane protein</topology>
    </subcellularLocation>
</comment>
<feature type="transmembrane region" description="Helical" evidence="6">
    <location>
        <begin position="38"/>
        <end position="57"/>
    </location>
</feature>
<evidence type="ECO:0000256" key="2">
    <source>
        <dbReference type="ARBA" id="ARBA00008333"/>
    </source>
</evidence>
<sequence>MFQAFIITLREGVEAALIVGIIFAYLGKIGRTELKKTVFWALGAAVAASVGVAVVIARTQFNSDIFEGWVMLAAAAFVISMIWFMQKTARGMKGDIETKIANLTGASSEKGVSKLGLFFFVFLLVLREGVETVLILSAVSLNSTEILSFTGTLLGIAVAVVFGVLFIRGSVKINLQRFFKVTTVILYFVTFQLIVSGLHELSENGVLPSSAAEMRLIGPIVRNDLFFFVTMLALAGLMVLMEYKRRVPAVLPADASASDKRKAAWTARREKLWMNLVVGTSFLFIFLSTAEFIYAKSTTALSPTASVTLVGSQVTVPVADINDDKLHRYGVMVDDGNGGSREIRFLLFKKPDGNLVSVADACQICGPVGFYIGSQGITCKMCASPLNAASMGQPGGCNPVPLKSTIAGGQVTIAAVDLKALTDVFKK</sequence>
<comment type="caution">
    <text evidence="8">The sequence shown here is derived from an EMBL/GenBank/DDBJ whole genome shotgun (WGS) entry which is preliminary data.</text>
</comment>
<feature type="transmembrane region" description="Helical" evidence="6">
    <location>
        <begin position="69"/>
        <end position="85"/>
    </location>
</feature>
<dbReference type="GO" id="GO:0033573">
    <property type="term" value="C:high-affinity iron permease complex"/>
    <property type="evidence" value="ECO:0007669"/>
    <property type="project" value="InterPro"/>
</dbReference>
<dbReference type="GO" id="GO:0015093">
    <property type="term" value="F:ferrous iron transmembrane transporter activity"/>
    <property type="evidence" value="ECO:0007669"/>
    <property type="project" value="TreeGrafter"/>
</dbReference>
<feature type="transmembrane region" description="Helical" evidence="6">
    <location>
        <begin position="6"/>
        <end position="26"/>
    </location>
</feature>
<evidence type="ECO:0000256" key="5">
    <source>
        <dbReference type="ARBA" id="ARBA00023136"/>
    </source>
</evidence>
<keyword evidence="4 6" id="KW-1133">Transmembrane helix</keyword>
<feature type="transmembrane region" description="Helical" evidence="6">
    <location>
        <begin position="178"/>
        <end position="198"/>
    </location>
</feature>
<dbReference type="AlphaFoldDB" id="A0A7W7Z919"/>
<feature type="transmembrane region" description="Helical" evidence="6">
    <location>
        <begin position="225"/>
        <end position="243"/>
    </location>
</feature>